<evidence type="ECO:0000313" key="4">
    <source>
        <dbReference type="Proteomes" id="UP000249886"/>
    </source>
</evidence>
<gene>
    <name evidence="3" type="primary">mutA</name>
    <name evidence="3" type="ORF">NCTC10254_01309</name>
</gene>
<comment type="subunit">
    <text evidence="1">Heterodimer of an alpha and a beta chain.</text>
</comment>
<dbReference type="GO" id="GO:0004494">
    <property type="term" value="F:methylmalonyl-CoA mutase activity"/>
    <property type="evidence" value="ECO:0007669"/>
    <property type="project" value="UniProtKB-EC"/>
</dbReference>
<dbReference type="EMBL" id="UARK01000007">
    <property type="protein sequence ID" value="SPW28340.1"/>
    <property type="molecule type" value="Genomic_DNA"/>
</dbReference>
<comment type="caution">
    <text evidence="3">The sequence shown here is derived from an EMBL/GenBank/DDBJ whole genome shotgun (WGS) entry which is preliminary data.</text>
</comment>
<dbReference type="GeneID" id="84573907"/>
<accession>A0A6H9XRH7</accession>
<dbReference type="PANTHER" id="PTHR48101">
    <property type="entry name" value="METHYLMALONYL-COA MUTASE, MITOCHONDRIAL-RELATED"/>
    <property type="match status" value="1"/>
</dbReference>
<evidence type="ECO:0000259" key="2">
    <source>
        <dbReference type="Pfam" id="PF01642"/>
    </source>
</evidence>
<evidence type="ECO:0000313" key="3">
    <source>
        <dbReference type="EMBL" id="SPW28340.1"/>
    </source>
</evidence>
<reference evidence="3 4" key="1">
    <citation type="submission" date="2018-06" db="EMBL/GenBank/DDBJ databases">
        <authorList>
            <consortium name="Pathogen Informatics"/>
            <person name="Doyle S."/>
        </authorList>
    </citation>
    <scope>NUCLEOTIDE SEQUENCE [LARGE SCALE GENOMIC DNA]</scope>
    <source>
        <strain evidence="3 4">NCTC10254</strain>
    </source>
</reference>
<keyword evidence="3" id="KW-0413">Isomerase</keyword>
<name>A0A6H9XRH7_9CORY</name>
<dbReference type="SUPFAM" id="SSF51703">
    <property type="entry name" value="Cobalamin (vitamin B12)-dependent enzymes"/>
    <property type="match status" value="1"/>
</dbReference>
<dbReference type="InterPro" id="IPR006099">
    <property type="entry name" value="MeMalonylCoA_mutase_a/b_cat"/>
</dbReference>
<protein>
    <submittedName>
        <fullName evidence="3">Methylmalonyl-CoA mutase small subunit</fullName>
        <ecNumber evidence="3">5.4.99.2</ecNumber>
    </submittedName>
</protein>
<dbReference type="AlphaFoldDB" id="A0A6H9XRH7"/>
<dbReference type="RefSeq" id="WP_005526244.1">
    <property type="nucleotide sequence ID" value="NZ_CP050134.2"/>
</dbReference>
<dbReference type="Proteomes" id="UP000249886">
    <property type="component" value="Unassembled WGS sequence"/>
</dbReference>
<dbReference type="Gene3D" id="3.20.20.240">
    <property type="entry name" value="Methylmalonyl-CoA mutase"/>
    <property type="match status" value="1"/>
</dbReference>
<evidence type="ECO:0000256" key="1">
    <source>
        <dbReference type="ARBA" id="ARBA00011870"/>
    </source>
</evidence>
<dbReference type="EC" id="5.4.99.2" evidence="3"/>
<dbReference type="Gene3D" id="3.40.50.280">
    <property type="entry name" value="Cobalamin-binding domain"/>
    <property type="match status" value="1"/>
</dbReference>
<feature type="domain" description="Methylmalonyl-CoA mutase alpha/beta chain catalytic" evidence="2">
    <location>
        <begin position="184"/>
        <end position="471"/>
    </location>
</feature>
<organism evidence="3 4">
    <name type="scientific">Corynebacterium matruchotii</name>
    <dbReference type="NCBI Taxonomy" id="43768"/>
    <lineage>
        <taxon>Bacteria</taxon>
        <taxon>Bacillati</taxon>
        <taxon>Actinomycetota</taxon>
        <taxon>Actinomycetes</taxon>
        <taxon>Mycobacteriales</taxon>
        <taxon>Corynebacteriaceae</taxon>
        <taxon>Corynebacterium</taxon>
    </lineage>
</organism>
<sequence length="598" mass="64198">MTDAPNTLIEKQQAWYKAVAGVFARVQKKDVADIPLDIWQKLIKTTYDGIPINPLYNRADELEEAALPGVFPYRRGAAGVGQENQGWGVAESFDEKSTNQQVLDSLYNGTTNLVIQGSADIATLLNGVYLSLCPVRLFAGVRTVEQAKALFAVADSQQETPQLIELGATPLTSMVNGGATISLDDTIELAKQAAQRDNTRAILVDAVTFSNQGATDAEEIGLALAAGVEYLRALTDAGFTIEQALDQISFRFATTDEQFAQIAKFRAARQLWARVAEIVGAPEHGTCPQHALTAPVMFTQRDPWVNMLRSTVAAFAAGVGGATDVEVLPFDWAIPGGLPKTSRSFARRIARNTNLLLLEESHLSHVIDPGGGSYFIEAFTTQLADKAWEVFTSVEAEGGLQQAIAAGTVAKLLDDAHEAQRKDIARRIKKITAINEFPNLAEAPLPADLRVEPSRVRRWAAEFEALRNRSDAYMEVRGTRPAAVLIPLGPLAKHNIRTGFATNLLASGGIEALNPGQVTPGTEEFTTAAKSAPIAVICGTDQEYDATGKDAYEALRAAGVDTILLAGSPGHEFEPDGYLNMKIDAAATLAELLTKLGA</sequence>
<proteinExistence type="predicted"/>
<dbReference type="GO" id="GO:0031419">
    <property type="term" value="F:cobalamin binding"/>
    <property type="evidence" value="ECO:0007669"/>
    <property type="project" value="UniProtKB-KW"/>
</dbReference>
<dbReference type="InterPro" id="IPR016176">
    <property type="entry name" value="Cbl-dep_enz_cat"/>
</dbReference>
<dbReference type="Pfam" id="PF01642">
    <property type="entry name" value="MM_CoA_mutase"/>
    <property type="match status" value="1"/>
</dbReference>
<dbReference type="PANTHER" id="PTHR48101:SF4">
    <property type="entry name" value="METHYLMALONYL-COA MUTASE, MITOCHONDRIAL"/>
    <property type="match status" value="1"/>
</dbReference>